<dbReference type="EMBL" id="JABEZX010343186">
    <property type="protein sequence ID" value="MBA0576267.1"/>
    <property type="molecule type" value="Genomic_DNA"/>
</dbReference>
<dbReference type="Proteomes" id="UP000593572">
    <property type="component" value="Unassembled WGS sequence"/>
</dbReference>
<evidence type="ECO:0000313" key="2">
    <source>
        <dbReference type="Proteomes" id="UP000593572"/>
    </source>
</evidence>
<dbReference type="AlphaFoldDB" id="A0A7J8NGY4"/>
<name>A0A7J8NGY4_9ROSI</name>
<comment type="caution">
    <text evidence="1">The sequence shown here is derived from an EMBL/GenBank/DDBJ whole genome shotgun (WGS) entry which is preliminary data.</text>
</comment>
<sequence length="33" mass="3936">MLHRTCSKFPRCTSGTSTELYHLWGILIYHRRA</sequence>
<organism evidence="1 2">
    <name type="scientific">Gossypium lobatum</name>
    <dbReference type="NCBI Taxonomy" id="34289"/>
    <lineage>
        <taxon>Eukaryota</taxon>
        <taxon>Viridiplantae</taxon>
        <taxon>Streptophyta</taxon>
        <taxon>Embryophyta</taxon>
        <taxon>Tracheophyta</taxon>
        <taxon>Spermatophyta</taxon>
        <taxon>Magnoliopsida</taxon>
        <taxon>eudicotyledons</taxon>
        <taxon>Gunneridae</taxon>
        <taxon>Pentapetalae</taxon>
        <taxon>rosids</taxon>
        <taxon>malvids</taxon>
        <taxon>Malvales</taxon>
        <taxon>Malvaceae</taxon>
        <taxon>Malvoideae</taxon>
        <taxon>Gossypium</taxon>
    </lineage>
</organism>
<protein>
    <submittedName>
        <fullName evidence="1">Uncharacterized protein</fullName>
    </submittedName>
</protein>
<evidence type="ECO:0000313" key="1">
    <source>
        <dbReference type="EMBL" id="MBA0576267.1"/>
    </source>
</evidence>
<accession>A0A7J8NGY4</accession>
<gene>
    <name evidence="1" type="ORF">Golob_024707</name>
</gene>
<reference evidence="1 2" key="1">
    <citation type="journal article" date="2019" name="Genome Biol. Evol.">
        <title>Insights into the evolution of the New World diploid cottons (Gossypium, subgenus Houzingenia) based on genome sequencing.</title>
        <authorList>
            <person name="Grover C.E."/>
            <person name="Arick M.A. 2nd"/>
            <person name="Thrash A."/>
            <person name="Conover J.L."/>
            <person name="Sanders W.S."/>
            <person name="Peterson D.G."/>
            <person name="Frelichowski J.E."/>
            <person name="Scheffler J.A."/>
            <person name="Scheffler B.E."/>
            <person name="Wendel J.F."/>
        </authorList>
    </citation>
    <scope>NUCLEOTIDE SEQUENCE [LARGE SCALE GENOMIC DNA]</scope>
    <source>
        <strain evidence="1">157</strain>
        <tissue evidence="1">Leaf</tissue>
    </source>
</reference>
<proteinExistence type="predicted"/>
<keyword evidence="2" id="KW-1185">Reference proteome</keyword>